<protein>
    <recommendedName>
        <fullName evidence="4">HTH tetR-type domain-containing protein</fullName>
    </recommendedName>
</protein>
<evidence type="ECO:0000313" key="5">
    <source>
        <dbReference type="EMBL" id="MPM19280.1"/>
    </source>
</evidence>
<name>A0A644XSR3_9ZZZZ</name>
<keyword evidence="1" id="KW-0805">Transcription regulation</keyword>
<dbReference type="PROSITE" id="PS50977">
    <property type="entry name" value="HTH_TETR_2"/>
    <property type="match status" value="1"/>
</dbReference>
<dbReference type="AlphaFoldDB" id="A0A644XSR3"/>
<evidence type="ECO:0000256" key="3">
    <source>
        <dbReference type="ARBA" id="ARBA00023163"/>
    </source>
</evidence>
<evidence type="ECO:0000256" key="1">
    <source>
        <dbReference type="ARBA" id="ARBA00023015"/>
    </source>
</evidence>
<dbReference type="PANTHER" id="PTHR30055">
    <property type="entry name" value="HTH-TYPE TRANSCRIPTIONAL REGULATOR RUTR"/>
    <property type="match status" value="1"/>
</dbReference>
<proteinExistence type="predicted"/>
<dbReference type="InterPro" id="IPR009057">
    <property type="entry name" value="Homeodomain-like_sf"/>
</dbReference>
<accession>A0A644XSR3</accession>
<dbReference type="GO" id="GO:0003700">
    <property type="term" value="F:DNA-binding transcription factor activity"/>
    <property type="evidence" value="ECO:0007669"/>
    <property type="project" value="TreeGrafter"/>
</dbReference>
<dbReference type="SUPFAM" id="SSF46689">
    <property type="entry name" value="Homeodomain-like"/>
    <property type="match status" value="1"/>
</dbReference>
<sequence>MPKDKSASHARIIPAAKQEFLEKGFEKASMRAIAALAGLTSAGLYRHFADKEEMFAALVQPALDALQEMMEIQTRRGYLCVEKGDLDAMWSGDTDLSRLVDVVYDHFDAFKLLLRSSAGTRFEHFFDDFIDVDQAETLRFMDALRARGIRVNEIVPEELHLLLNAYYSAFFEVVVHDFSKKDAIHYLETLKQFFTPGWRAFLGF</sequence>
<dbReference type="InterPro" id="IPR023772">
    <property type="entry name" value="DNA-bd_HTH_TetR-type_CS"/>
</dbReference>
<keyword evidence="3" id="KW-0804">Transcription</keyword>
<dbReference type="InterPro" id="IPR050109">
    <property type="entry name" value="HTH-type_TetR-like_transc_reg"/>
</dbReference>
<gene>
    <name evidence="5" type="ORF">SDC9_65701</name>
</gene>
<evidence type="ECO:0000259" key="4">
    <source>
        <dbReference type="PROSITE" id="PS50977"/>
    </source>
</evidence>
<reference evidence="5" key="1">
    <citation type="submission" date="2019-08" db="EMBL/GenBank/DDBJ databases">
        <authorList>
            <person name="Kucharzyk K."/>
            <person name="Murdoch R.W."/>
            <person name="Higgins S."/>
            <person name="Loffler F."/>
        </authorList>
    </citation>
    <scope>NUCLEOTIDE SEQUENCE</scope>
</reference>
<dbReference type="GO" id="GO:0000976">
    <property type="term" value="F:transcription cis-regulatory region binding"/>
    <property type="evidence" value="ECO:0007669"/>
    <property type="project" value="TreeGrafter"/>
</dbReference>
<dbReference type="Gene3D" id="1.10.357.10">
    <property type="entry name" value="Tetracycline Repressor, domain 2"/>
    <property type="match status" value="1"/>
</dbReference>
<feature type="domain" description="HTH tetR-type" evidence="4">
    <location>
        <begin position="6"/>
        <end position="66"/>
    </location>
</feature>
<dbReference type="PRINTS" id="PR00455">
    <property type="entry name" value="HTHTETR"/>
</dbReference>
<dbReference type="InterPro" id="IPR001647">
    <property type="entry name" value="HTH_TetR"/>
</dbReference>
<dbReference type="PANTHER" id="PTHR30055:SF234">
    <property type="entry name" value="HTH-TYPE TRANSCRIPTIONAL REGULATOR BETI"/>
    <property type="match status" value="1"/>
</dbReference>
<organism evidence="5">
    <name type="scientific">bioreactor metagenome</name>
    <dbReference type="NCBI Taxonomy" id="1076179"/>
    <lineage>
        <taxon>unclassified sequences</taxon>
        <taxon>metagenomes</taxon>
        <taxon>ecological metagenomes</taxon>
    </lineage>
</organism>
<evidence type="ECO:0000256" key="2">
    <source>
        <dbReference type="ARBA" id="ARBA00023125"/>
    </source>
</evidence>
<keyword evidence="2" id="KW-0238">DNA-binding</keyword>
<dbReference type="Pfam" id="PF00440">
    <property type="entry name" value="TetR_N"/>
    <property type="match status" value="1"/>
</dbReference>
<dbReference type="EMBL" id="VSSQ01003146">
    <property type="protein sequence ID" value="MPM19280.1"/>
    <property type="molecule type" value="Genomic_DNA"/>
</dbReference>
<comment type="caution">
    <text evidence="5">The sequence shown here is derived from an EMBL/GenBank/DDBJ whole genome shotgun (WGS) entry which is preliminary data.</text>
</comment>
<dbReference type="PROSITE" id="PS01081">
    <property type="entry name" value="HTH_TETR_1"/>
    <property type="match status" value="1"/>
</dbReference>